<organism evidence="1 2">
    <name type="scientific">Protopolystoma xenopodis</name>
    <dbReference type="NCBI Taxonomy" id="117903"/>
    <lineage>
        <taxon>Eukaryota</taxon>
        <taxon>Metazoa</taxon>
        <taxon>Spiralia</taxon>
        <taxon>Lophotrochozoa</taxon>
        <taxon>Platyhelminthes</taxon>
        <taxon>Monogenea</taxon>
        <taxon>Polyopisthocotylea</taxon>
        <taxon>Polystomatidea</taxon>
        <taxon>Polystomatidae</taxon>
        <taxon>Protopolystoma</taxon>
    </lineage>
</organism>
<protein>
    <submittedName>
        <fullName evidence="1">Uncharacterized protein</fullName>
    </submittedName>
</protein>
<accession>A0A3S5B2S7</accession>
<dbReference type="Proteomes" id="UP000784294">
    <property type="component" value="Unassembled WGS sequence"/>
</dbReference>
<keyword evidence="2" id="KW-1185">Reference proteome</keyword>
<evidence type="ECO:0000313" key="2">
    <source>
        <dbReference type="Proteomes" id="UP000784294"/>
    </source>
</evidence>
<name>A0A3S5B2S7_9PLAT</name>
<sequence length="299" mass="32876">MTIAIAVDFRLGSSASNSPLLENTNHKPSFLLERSELHSCYLPKRSTAVLANQTDNSSCIHHSGQFVRSAPSLSSIPPSLIYLPQRNDSPSKATSQIPIVAGNVPGLPSKHNQACLASKEDTYVLDPSGSNMYTRVVGDQDVPGFEIDVQGNCDHCVSEAGVGIYKLVPNSLIDQQVPLSSQILLHPHYQPQLNPLDYQENNMLFQQQIGQIRHSLDQEAQLHLLRVGHNQDLHPLQLKGMQTVSEAGLSSPQFSWLVRSDEVISRSGFGSESAEETHRLVGVQPTSDYFESAFQNIKK</sequence>
<evidence type="ECO:0000313" key="1">
    <source>
        <dbReference type="EMBL" id="VEL34927.1"/>
    </source>
</evidence>
<gene>
    <name evidence="1" type="ORF">PXEA_LOCUS28367</name>
</gene>
<reference evidence="1" key="1">
    <citation type="submission" date="2018-11" db="EMBL/GenBank/DDBJ databases">
        <authorList>
            <consortium name="Pathogen Informatics"/>
        </authorList>
    </citation>
    <scope>NUCLEOTIDE SEQUENCE</scope>
</reference>
<dbReference type="AlphaFoldDB" id="A0A3S5B2S7"/>
<dbReference type="EMBL" id="CAAALY010248705">
    <property type="protein sequence ID" value="VEL34927.1"/>
    <property type="molecule type" value="Genomic_DNA"/>
</dbReference>
<comment type="caution">
    <text evidence="1">The sequence shown here is derived from an EMBL/GenBank/DDBJ whole genome shotgun (WGS) entry which is preliminary data.</text>
</comment>
<proteinExistence type="predicted"/>